<keyword evidence="3" id="KW-1185">Reference proteome</keyword>
<reference evidence="2 3" key="1">
    <citation type="journal article" date="2019" name="Sci. Rep.">
        <title>Orb-weaving spider Araneus ventricosus genome elucidates the spidroin gene catalogue.</title>
        <authorList>
            <person name="Kono N."/>
            <person name="Nakamura H."/>
            <person name="Ohtoshi R."/>
            <person name="Moran D.A.P."/>
            <person name="Shinohara A."/>
            <person name="Yoshida Y."/>
            <person name="Fujiwara M."/>
            <person name="Mori M."/>
            <person name="Tomita M."/>
            <person name="Arakawa K."/>
        </authorList>
    </citation>
    <scope>NUCLEOTIDE SEQUENCE [LARGE SCALE GENOMIC DNA]</scope>
</reference>
<feature type="compositionally biased region" description="Basic and acidic residues" evidence="1">
    <location>
        <begin position="68"/>
        <end position="77"/>
    </location>
</feature>
<feature type="compositionally biased region" description="Basic and acidic residues" evidence="1">
    <location>
        <begin position="7"/>
        <end position="47"/>
    </location>
</feature>
<proteinExistence type="predicted"/>
<evidence type="ECO:0000313" key="2">
    <source>
        <dbReference type="EMBL" id="GBM26121.1"/>
    </source>
</evidence>
<gene>
    <name evidence="2" type="ORF">AVEN_87275_1</name>
</gene>
<feature type="region of interest" description="Disordered" evidence="1">
    <location>
        <begin position="60"/>
        <end position="96"/>
    </location>
</feature>
<feature type="region of interest" description="Disordered" evidence="1">
    <location>
        <begin position="1"/>
        <end position="47"/>
    </location>
</feature>
<sequence length="96" mass="11349">MHCLQVPRERDGRRAKDHSIHVIPDRQGRPGLIDREQEGRRKSGEGERILHRFSIALFQPLRRRNHAPRRDETLPRERRPRPSPAPQSSVLKVNRQ</sequence>
<name>A0A4Y2EB19_ARAVE</name>
<evidence type="ECO:0000256" key="1">
    <source>
        <dbReference type="SAM" id="MobiDB-lite"/>
    </source>
</evidence>
<organism evidence="2 3">
    <name type="scientific">Araneus ventricosus</name>
    <name type="common">Orbweaver spider</name>
    <name type="synonym">Epeira ventricosa</name>
    <dbReference type="NCBI Taxonomy" id="182803"/>
    <lineage>
        <taxon>Eukaryota</taxon>
        <taxon>Metazoa</taxon>
        <taxon>Ecdysozoa</taxon>
        <taxon>Arthropoda</taxon>
        <taxon>Chelicerata</taxon>
        <taxon>Arachnida</taxon>
        <taxon>Araneae</taxon>
        <taxon>Araneomorphae</taxon>
        <taxon>Entelegynae</taxon>
        <taxon>Araneoidea</taxon>
        <taxon>Araneidae</taxon>
        <taxon>Araneus</taxon>
    </lineage>
</organism>
<comment type="caution">
    <text evidence="2">The sequence shown here is derived from an EMBL/GenBank/DDBJ whole genome shotgun (WGS) entry which is preliminary data.</text>
</comment>
<accession>A0A4Y2EB19</accession>
<protein>
    <submittedName>
        <fullName evidence="2">Uncharacterized protein</fullName>
    </submittedName>
</protein>
<evidence type="ECO:0000313" key="3">
    <source>
        <dbReference type="Proteomes" id="UP000499080"/>
    </source>
</evidence>
<dbReference type="EMBL" id="BGPR01000554">
    <property type="protein sequence ID" value="GBM26121.1"/>
    <property type="molecule type" value="Genomic_DNA"/>
</dbReference>
<feature type="compositionally biased region" description="Polar residues" evidence="1">
    <location>
        <begin position="87"/>
        <end position="96"/>
    </location>
</feature>
<dbReference type="Proteomes" id="UP000499080">
    <property type="component" value="Unassembled WGS sequence"/>
</dbReference>
<dbReference type="AlphaFoldDB" id="A0A4Y2EB19"/>